<dbReference type="Proteomes" id="UP001608902">
    <property type="component" value="Unassembled WGS sequence"/>
</dbReference>
<proteinExistence type="predicted"/>
<dbReference type="GO" id="GO:0005524">
    <property type="term" value="F:ATP binding"/>
    <property type="evidence" value="ECO:0007669"/>
    <property type="project" value="UniProtKB-KW"/>
</dbReference>
<evidence type="ECO:0000313" key="5">
    <source>
        <dbReference type="EMBL" id="MFH4980592.1"/>
    </source>
</evidence>
<protein>
    <submittedName>
        <fullName evidence="5">Uncharacterized protein</fullName>
    </submittedName>
</protein>
<keyword evidence="4" id="KW-0067">ATP-binding</keyword>
<dbReference type="InterPro" id="IPR027417">
    <property type="entry name" value="P-loop_NTPase"/>
</dbReference>
<evidence type="ECO:0000256" key="4">
    <source>
        <dbReference type="ARBA" id="ARBA00022840"/>
    </source>
</evidence>
<comment type="caution">
    <text evidence="5">The sequence shown here is derived from an EMBL/GenBank/DDBJ whole genome shotgun (WGS) entry which is preliminary data.</text>
</comment>
<evidence type="ECO:0000256" key="1">
    <source>
        <dbReference type="ARBA" id="ARBA00022741"/>
    </source>
</evidence>
<dbReference type="GO" id="GO:0004386">
    <property type="term" value="F:helicase activity"/>
    <property type="evidence" value="ECO:0007669"/>
    <property type="project" value="UniProtKB-KW"/>
</dbReference>
<dbReference type="Gene3D" id="3.40.50.300">
    <property type="entry name" value="P-loop containing nucleotide triphosphate hydrolases"/>
    <property type="match status" value="1"/>
</dbReference>
<gene>
    <name evidence="5" type="ORF">AB6A40_007301</name>
</gene>
<organism evidence="5 6">
    <name type="scientific">Gnathostoma spinigerum</name>
    <dbReference type="NCBI Taxonomy" id="75299"/>
    <lineage>
        <taxon>Eukaryota</taxon>
        <taxon>Metazoa</taxon>
        <taxon>Ecdysozoa</taxon>
        <taxon>Nematoda</taxon>
        <taxon>Chromadorea</taxon>
        <taxon>Rhabditida</taxon>
        <taxon>Spirurina</taxon>
        <taxon>Gnathostomatomorpha</taxon>
        <taxon>Gnathostomatoidea</taxon>
        <taxon>Gnathostomatidae</taxon>
        <taxon>Gnathostoma</taxon>
    </lineage>
</organism>
<dbReference type="EMBL" id="JBGFUD010005776">
    <property type="protein sequence ID" value="MFH4980592.1"/>
    <property type="molecule type" value="Genomic_DNA"/>
</dbReference>
<evidence type="ECO:0000256" key="3">
    <source>
        <dbReference type="ARBA" id="ARBA00022806"/>
    </source>
</evidence>
<keyword evidence="3" id="KW-0347">Helicase</keyword>
<name>A0ABD6EN08_9BILA</name>
<keyword evidence="2" id="KW-0378">Hydrolase</keyword>
<dbReference type="PANTHER" id="PTHR14025">
    <property type="entry name" value="FANCONI ANEMIA GROUP M FANCM FAMILY MEMBER"/>
    <property type="match status" value="1"/>
</dbReference>
<dbReference type="PANTHER" id="PTHR14025:SF20">
    <property type="entry name" value="FANCONI ANEMIA GROUP M PROTEIN"/>
    <property type="match status" value="1"/>
</dbReference>
<evidence type="ECO:0000256" key="2">
    <source>
        <dbReference type="ARBA" id="ARBA00022801"/>
    </source>
</evidence>
<keyword evidence="6" id="KW-1185">Reference proteome</keyword>
<sequence>MDLFGFPHIYHGTSSTSNAKVRSFTKRKGQSFYFRDDSGCGVTTNKHSKRIHPARFEEILLPVKVKLTVCERRLIYDALESNVLLAVPSDVDTFFVSAVVMANFFRWYPTGKIVYLVGTNLDARRISERFIFHTGLFNTCDICVYGLRKKSDRFSDWLQNRVFFTTAEVLHSSLKENCAKDIKLLVIENAEKAVSGCNPVCELVKKVIFSGAHFRIIAHCKSSMNKLPALQSLVTNLQIGLIRSMKDIICDISYAFSTYRMKRLSVCVTSEMKVVAEQLEEALAKLSIFLFESHILPTSDLNKVLFHSSEYLLRLRSSGCLEYSDVFDGFRCLVESLDLLMYDGLTTFAIDLREKVEKNPNVRSIVDGNRILVDAYTNTNLSSEYKSHKIPDLIKLVEMSVSDINRPDLTIVVLCRNRGSHVNGLFRRKVEEELLERSIKINIMHYDGNQAQHLKTNYITKVGSAHIILFFCTMPLSYLPSTTVVDVLICFDEGLSCLRYTNCFSIHTEGYMYALTTEKWEENVRNTLMDENSRDLIDEKVMKGVRLCTDNDQMIPGSPPKCTEYWIFQATKGYLSPFERASYGKQLFIRQTISPSLCKTNRELLAISMEKALIWQDYPSRHGNYGRSRCTMKLAALLSNGSSNANAVLKRIQERKARKRKAVSRQQRTITEMFLKASSTAVSATSRICDKDFVNRISEAPNMVERQSQMKAIVENLFQCLRI</sequence>
<dbReference type="AlphaFoldDB" id="A0ABD6EN08"/>
<accession>A0ABD6EN08</accession>
<reference evidence="5 6" key="1">
    <citation type="submission" date="2024-08" db="EMBL/GenBank/DDBJ databases">
        <title>Gnathostoma spinigerum genome.</title>
        <authorList>
            <person name="Gonzalez-Bertolin B."/>
            <person name="Monzon S."/>
            <person name="Zaballos A."/>
            <person name="Jimenez P."/>
            <person name="Dekumyoy P."/>
            <person name="Varona S."/>
            <person name="Cuesta I."/>
            <person name="Sumanam S."/>
            <person name="Adisakwattana P."/>
            <person name="Gasser R.B."/>
            <person name="Hernandez-Gonzalez A."/>
            <person name="Young N.D."/>
            <person name="Perteguer M.J."/>
        </authorList>
    </citation>
    <scope>NUCLEOTIDE SEQUENCE [LARGE SCALE GENOMIC DNA]</scope>
    <source>
        <strain evidence="5">AL3</strain>
        <tissue evidence="5">Liver</tissue>
    </source>
</reference>
<dbReference type="GO" id="GO:0016787">
    <property type="term" value="F:hydrolase activity"/>
    <property type="evidence" value="ECO:0007669"/>
    <property type="project" value="UniProtKB-KW"/>
</dbReference>
<keyword evidence="1" id="KW-0547">Nucleotide-binding</keyword>
<evidence type="ECO:0000313" key="6">
    <source>
        <dbReference type="Proteomes" id="UP001608902"/>
    </source>
</evidence>